<comment type="caution">
    <text evidence="1">The sequence shown here is derived from an EMBL/GenBank/DDBJ whole genome shotgun (WGS) entry which is preliminary data.</text>
</comment>
<dbReference type="EMBL" id="PKPP01003880">
    <property type="protein sequence ID" value="PWA67193.1"/>
    <property type="molecule type" value="Genomic_DNA"/>
</dbReference>
<dbReference type="OrthoDB" id="1650275at2759"/>
<dbReference type="Proteomes" id="UP000245207">
    <property type="component" value="Unassembled WGS sequence"/>
</dbReference>
<dbReference type="AlphaFoldDB" id="A0A2U1N121"/>
<sequence length="71" mass="8275">MDWNLYWNQNDVTHFLPFESTGDSEEVKSDVYNPPHYDNYGHAQDHEVVKDVYEDVSYGFKEALSDADAND</sequence>
<proteinExistence type="predicted"/>
<name>A0A2U1N121_ARTAN</name>
<organism evidence="1 2">
    <name type="scientific">Artemisia annua</name>
    <name type="common">Sweet wormwood</name>
    <dbReference type="NCBI Taxonomy" id="35608"/>
    <lineage>
        <taxon>Eukaryota</taxon>
        <taxon>Viridiplantae</taxon>
        <taxon>Streptophyta</taxon>
        <taxon>Embryophyta</taxon>
        <taxon>Tracheophyta</taxon>
        <taxon>Spermatophyta</taxon>
        <taxon>Magnoliopsida</taxon>
        <taxon>eudicotyledons</taxon>
        <taxon>Gunneridae</taxon>
        <taxon>Pentapetalae</taxon>
        <taxon>asterids</taxon>
        <taxon>campanulids</taxon>
        <taxon>Asterales</taxon>
        <taxon>Asteraceae</taxon>
        <taxon>Asteroideae</taxon>
        <taxon>Anthemideae</taxon>
        <taxon>Artemisiinae</taxon>
        <taxon>Artemisia</taxon>
    </lineage>
</organism>
<evidence type="ECO:0000313" key="2">
    <source>
        <dbReference type="Proteomes" id="UP000245207"/>
    </source>
</evidence>
<reference evidence="1 2" key="1">
    <citation type="journal article" date="2018" name="Mol. Plant">
        <title>The genome of Artemisia annua provides insight into the evolution of Asteraceae family and artemisinin biosynthesis.</title>
        <authorList>
            <person name="Shen Q."/>
            <person name="Zhang L."/>
            <person name="Liao Z."/>
            <person name="Wang S."/>
            <person name="Yan T."/>
            <person name="Shi P."/>
            <person name="Liu M."/>
            <person name="Fu X."/>
            <person name="Pan Q."/>
            <person name="Wang Y."/>
            <person name="Lv Z."/>
            <person name="Lu X."/>
            <person name="Zhang F."/>
            <person name="Jiang W."/>
            <person name="Ma Y."/>
            <person name="Chen M."/>
            <person name="Hao X."/>
            <person name="Li L."/>
            <person name="Tang Y."/>
            <person name="Lv G."/>
            <person name="Zhou Y."/>
            <person name="Sun X."/>
            <person name="Brodelius P.E."/>
            <person name="Rose J.K.C."/>
            <person name="Tang K."/>
        </authorList>
    </citation>
    <scope>NUCLEOTIDE SEQUENCE [LARGE SCALE GENOMIC DNA]</scope>
    <source>
        <strain evidence="2">cv. Huhao1</strain>
        <tissue evidence="1">Leaf</tissue>
    </source>
</reference>
<keyword evidence="2" id="KW-1185">Reference proteome</keyword>
<evidence type="ECO:0000313" key="1">
    <source>
        <dbReference type="EMBL" id="PWA67193.1"/>
    </source>
</evidence>
<protein>
    <submittedName>
        <fullName evidence="1">Uncharacterized protein</fullName>
    </submittedName>
</protein>
<accession>A0A2U1N121</accession>
<gene>
    <name evidence="1" type="ORF">CTI12_AA320270</name>
</gene>